<accession>A0ACB7XXI0</accession>
<sequence length="234" mass="26700">MADRERRVRGGRGARGRGDARGGRALGGRFAARRPAAGRGGLNQIDRFPSTEAETKFSLFRNRNILFERQLDLSTTGIPEVTQWLNELNWGPLASIEGYVYLNLVREFYSNITHIDRNRETITSWVRGHVVTVTPTTLGRVVHLASLENYVYPVSRRDRRMLNVTTRDSIAVALTGETRDWGRAIHLTQRDLFSRFRVLNLFVCATVEPCSYTSHISASRGLLLQHHYNKSRFQ</sequence>
<proteinExistence type="predicted"/>
<dbReference type="Proteomes" id="UP000828048">
    <property type="component" value="Chromosome 5"/>
</dbReference>
<keyword evidence="2" id="KW-1185">Reference proteome</keyword>
<reference evidence="1 2" key="1">
    <citation type="journal article" date="2021" name="Hortic Res">
        <title>High-quality reference genome and annotation aids understanding of berry development for evergreen blueberry (Vaccinium darrowii).</title>
        <authorList>
            <person name="Yu J."/>
            <person name="Hulse-Kemp A.M."/>
            <person name="Babiker E."/>
            <person name="Staton M."/>
        </authorList>
    </citation>
    <scope>NUCLEOTIDE SEQUENCE [LARGE SCALE GENOMIC DNA]</scope>
    <source>
        <strain evidence="2">cv. NJ 8807/NJ 8810</strain>
        <tissue evidence="1">Young leaf</tissue>
    </source>
</reference>
<evidence type="ECO:0000313" key="2">
    <source>
        <dbReference type="Proteomes" id="UP000828048"/>
    </source>
</evidence>
<name>A0ACB7XXI0_9ERIC</name>
<organism evidence="1 2">
    <name type="scientific">Vaccinium darrowii</name>
    <dbReference type="NCBI Taxonomy" id="229202"/>
    <lineage>
        <taxon>Eukaryota</taxon>
        <taxon>Viridiplantae</taxon>
        <taxon>Streptophyta</taxon>
        <taxon>Embryophyta</taxon>
        <taxon>Tracheophyta</taxon>
        <taxon>Spermatophyta</taxon>
        <taxon>Magnoliopsida</taxon>
        <taxon>eudicotyledons</taxon>
        <taxon>Gunneridae</taxon>
        <taxon>Pentapetalae</taxon>
        <taxon>asterids</taxon>
        <taxon>Ericales</taxon>
        <taxon>Ericaceae</taxon>
        <taxon>Vaccinioideae</taxon>
        <taxon>Vaccinieae</taxon>
        <taxon>Vaccinium</taxon>
    </lineage>
</organism>
<evidence type="ECO:0000313" key="1">
    <source>
        <dbReference type="EMBL" id="KAH7845672.1"/>
    </source>
</evidence>
<gene>
    <name evidence="1" type="ORF">Vadar_004638</name>
</gene>
<protein>
    <submittedName>
        <fullName evidence="1">Uncharacterized protein</fullName>
    </submittedName>
</protein>
<comment type="caution">
    <text evidence="1">The sequence shown here is derived from an EMBL/GenBank/DDBJ whole genome shotgun (WGS) entry which is preliminary data.</text>
</comment>
<dbReference type="EMBL" id="CM037155">
    <property type="protein sequence ID" value="KAH7845672.1"/>
    <property type="molecule type" value="Genomic_DNA"/>
</dbReference>